<dbReference type="SUPFAM" id="SSF52540">
    <property type="entry name" value="P-loop containing nucleoside triphosphate hydrolases"/>
    <property type="match status" value="1"/>
</dbReference>
<evidence type="ECO:0000256" key="5">
    <source>
        <dbReference type="ARBA" id="ARBA00022806"/>
    </source>
</evidence>
<dbReference type="FunFam" id="3.40.50.300:FF:001389">
    <property type="entry name" value="ATP-dependent DNA helicase RecQ"/>
    <property type="match status" value="1"/>
</dbReference>
<dbReference type="SMART" id="SM00490">
    <property type="entry name" value="HELICc"/>
    <property type="match status" value="1"/>
</dbReference>
<dbReference type="InterPro" id="IPR011545">
    <property type="entry name" value="DEAD/DEAH_box_helicase_dom"/>
</dbReference>
<accession>A0A179DG34</accession>
<dbReference type="PROSITE" id="PS51194">
    <property type="entry name" value="HELICASE_CTER"/>
    <property type="match status" value="1"/>
</dbReference>
<reference evidence="15 16" key="1">
    <citation type="submission" date="2016-04" db="EMBL/GenBank/DDBJ databases">
        <authorList>
            <person name="Evans L.H."/>
            <person name="Alamgir A."/>
            <person name="Owens N."/>
            <person name="Weber N.D."/>
            <person name="Virtaneva K."/>
            <person name="Barbian K."/>
            <person name="Babar A."/>
            <person name="Rosenke K."/>
        </authorList>
    </citation>
    <scope>NUCLEOTIDE SEQUENCE [LARGE SCALE GENOMIC DNA]</scope>
    <source>
        <strain evidence="15 16">CCM 8644</strain>
    </source>
</reference>
<proteinExistence type="inferred from homology"/>
<evidence type="ECO:0000256" key="11">
    <source>
        <dbReference type="ARBA" id="ARBA00044535"/>
    </source>
</evidence>
<dbReference type="Gene3D" id="1.10.10.10">
    <property type="entry name" value="Winged helix-like DNA-binding domain superfamily/Winged helix DNA-binding domain"/>
    <property type="match status" value="1"/>
</dbReference>
<dbReference type="GO" id="GO:0005737">
    <property type="term" value="C:cytoplasm"/>
    <property type="evidence" value="ECO:0007669"/>
    <property type="project" value="TreeGrafter"/>
</dbReference>
<dbReference type="AlphaFoldDB" id="A0A179DG34"/>
<dbReference type="SMART" id="SM00487">
    <property type="entry name" value="DEXDc"/>
    <property type="match status" value="1"/>
</dbReference>
<dbReference type="GO" id="GO:0006310">
    <property type="term" value="P:DNA recombination"/>
    <property type="evidence" value="ECO:0007669"/>
    <property type="project" value="InterPro"/>
</dbReference>
<dbReference type="PANTHER" id="PTHR13710:SF105">
    <property type="entry name" value="ATP-DEPENDENT DNA HELICASE Q1"/>
    <property type="match status" value="1"/>
</dbReference>
<keyword evidence="8" id="KW-0413">Isomerase</keyword>
<dbReference type="OrthoDB" id="9763310at2"/>
<keyword evidence="16" id="KW-1185">Reference proteome</keyword>
<dbReference type="Proteomes" id="UP000078459">
    <property type="component" value="Unassembled WGS sequence"/>
</dbReference>
<evidence type="ECO:0000256" key="1">
    <source>
        <dbReference type="ARBA" id="ARBA00005446"/>
    </source>
</evidence>
<dbReference type="GO" id="GO:0043590">
    <property type="term" value="C:bacterial nucleoid"/>
    <property type="evidence" value="ECO:0007669"/>
    <property type="project" value="TreeGrafter"/>
</dbReference>
<dbReference type="GO" id="GO:0016787">
    <property type="term" value="F:hydrolase activity"/>
    <property type="evidence" value="ECO:0007669"/>
    <property type="project" value="UniProtKB-KW"/>
</dbReference>
<evidence type="ECO:0000256" key="4">
    <source>
        <dbReference type="ARBA" id="ARBA00022801"/>
    </source>
</evidence>
<feature type="domain" description="Helicase ATP-binding" evidence="13">
    <location>
        <begin position="24"/>
        <end position="192"/>
    </location>
</feature>
<dbReference type="GO" id="GO:0003677">
    <property type="term" value="F:DNA binding"/>
    <property type="evidence" value="ECO:0007669"/>
    <property type="project" value="UniProtKB-KW"/>
</dbReference>
<protein>
    <recommendedName>
        <fullName evidence="11">ATP-dependent DNA helicase RecQ</fullName>
        <ecNumber evidence="10">5.6.2.4</ecNumber>
    </recommendedName>
    <alternativeName>
        <fullName evidence="12">DNA 3'-5' helicase RecQ</fullName>
    </alternativeName>
</protein>
<dbReference type="GO" id="GO:0005524">
    <property type="term" value="F:ATP binding"/>
    <property type="evidence" value="ECO:0007669"/>
    <property type="project" value="UniProtKB-KW"/>
</dbReference>
<dbReference type="InterPro" id="IPR014001">
    <property type="entry name" value="Helicase_ATP-bd"/>
</dbReference>
<dbReference type="Gene3D" id="3.40.50.300">
    <property type="entry name" value="P-loop containing nucleotide triphosphate hydrolases"/>
    <property type="match status" value="2"/>
</dbReference>
<keyword evidence="3" id="KW-0547">Nucleotide-binding</keyword>
<evidence type="ECO:0000256" key="9">
    <source>
        <dbReference type="ARBA" id="ARBA00034617"/>
    </source>
</evidence>
<dbReference type="GO" id="GO:0030894">
    <property type="term" value="C:replisome"/>
    <property type="evidence" value="ECO:0007669"/>
    <property type="project" value="TreeGrafter"/>
</dbReference>
<reference evidence="15 16" key="2">
    <citation type="submission" date="2016-06" db="EMBL/GenBank/DDBJ databases">
        <title>Pedobacter psychrophilus sp. nov., isolated from Antarctic fragmentary rock.</title>
        <authorList>
            <person name="Svec P."/>
        </authorList>
    </citation>
    <scope>NUCLEOTIDE SEQUENCE [LARGE SCALE GENOMIC DNA]</scope>
    <source>
        <strain evidence="15 16">CCM 8644</strain>
    </source>
</reference>
<keyword evidence="4" id="KW-0378">Hydrolase</keyword>
<dbReference type="GO" id="GO:0046872">
    <property type="term" value="F:metal ion binding"/>
    <property type="evidence" value="ECO:0007669"/>
    <property type="project" value="UniProtKB-KW"/>
</dbReference>
<keyword evidence="6" id="KW-0067">ATP-binding</keyword>
<dbReference type="RefSeq" id="WP_068822534.1">
    <property type="nucleotide sequence ID" value="NZ_LWHJ01000027.1"/>
</dbReference>
<evidence type="ECO:0000256" key="3">
    <source>
        <dbReference type="ARBA" id="ARBA00022741"/>
    </source>
</evidence>
<dbReference type="GO" id="GO:0043138">
    <property type="term" value="F:3'-5' DNA helicase activity"/>
    <property type="evidence" value="ECO:0007669"/>
    <property type="project" value="UniProtKB-EC"/>
</dbReference>
<comment type="caution">
    <text evidence="15">The sequence shown here is derived from an EMBL/GenBank/DDBJ whole genome shotgun (WGS) entry which is preliminary data.</text>
</comment>
<dbReference type="PROSITE" id="PS51192">
    <property type="entry name" value="HELICASE_ATP_BIND_1"/>
    <property type="match status" value="1"/>
</dbReference>
<evidence type="ECO:0000259" key="14">
    <source>
        <dbReference type="PROSITE" id="PS51194"/>
    </source>
</evidence>
<organism evidence="15 16">
    <name type="scientific">Pedobacter psychrophilus</name>
    <dbReference type="NCBI Taxonomy" id="1826909"/>
    <lineage>
        <taxon>Bacteria</taxon>
        <taxon>Pseudomonadati</taxon>
        <taxon>Bacteroidota</taxon>
        <taxon>Sphingobacteriia</taxon>
        <taxon>Sphingobacteriales</taxon>
        <taxon>Sphingobacteriaceae</taxon>
        <taxon>Pedobacter</taxon>
    </lineage>
</organism>
<dbReference type="NCBIfam" id="TIGR00614">
    <property type="entry name" value="recQ_fam"/>
    <property type="match status" value="1"/>
</dbReference>
<gene>
    <name evidence="15" type="ORF">A5893_10170</name>
</gene>
<dbReference type="GO" id="GO:0009378">
    <property type="term" value="F:four-way junction helicase activity"/>
    <property type="evidence" value="ECO:0007669"/>
    <property type="project" value="TreeGrafter"/>
</dbReference>
<evidence type="ECO:0000256" key="8">
    <source>
        <dbReference type="ARBA" id="ARBA00023235"/>
    </source>
</evidence>
<evidence type="ECO:0000259" key="13">
    <source>
        <dbReference type="PROSITE" id="PS51192"/>
    </source>
</evidence>
<dbReference type="InterPro" id="IPR004589">
    <property type="entry name" value="DNA_helicase_ATP-dep_RecQ"/>
</dbReference>
<dbReference type="Pfam" id="PF16124">
    <property type="entry name" value="RecQ_Zn_bind"/>
    <property type="match status" value="1"/>
</dbReference>
<dbReference type="STRING" id="1826909.A5893_10170"/>
<dbReference type="CDD" id="cd18794">
    <property type="entry name" value="SF2_C_RecQ"/>
    <property type="match status" value="1"/>
</dbReference>
<dbReference type="InterPro" id="IPR027417">
    <property type="entry name" value="P-loop_NTPase"/>
</dbReference>
<dbReference type="GO" id="GO:0006281">
    <property type="term" value="P:DNA repair"/>
    <property type="evidence" value="ECO:0007669"/>
    <property type="project" value="TreeGrafter"/>
</dbReference>
<keyword evidence="2" id="KW-0479">Metal-binding</keyword>
<evidence type="ECO:0000256" key="12">
    <source>
        <dbReference type="ARBA" id="ARBA00044550"/>
    </source>
</evidence>
<dbReference type="InterPro" id="IPR032284">
    <property type="entry name" value="RecQ_Zn-bd"/>
</dbReference>
<name>A0A179DG34_9SPHI</name>
<evidence type="ECO:0000256" key="6">
    <source>
        <dbReference type="ARBA" id="ARBA00022840"/>
    </source>
</evidence>
<comment type="catalytic activity">
    <reaction evidence="9">
        <text>Couples ATP hydrolysis with the unwinding of duplex DNA by translocating in the 3'-5' direction.</text>
        <dbReference type="EC" id="5.6.2.4"/>
    </reaction>
</comment>
<evidence type="ECO:0000256" key="7">
    <source>
        <dbReference type="ARBA" id="ARBA00023125"/>
    </source>
</evidence>
<evidence type="ECO:0000313" key="16">
    <source>
        <dbReference type="Proteomes" id="UP000078459"/>
    </source>
</evidence>
<keyword evidence="5" id="KW-0347">Helicase</keyword>
<dbReference type="EMBL" id="LWHJ01000027">
    <property type="protein sequence ID" value="OAQ39918.1"/>
    <property type="molecule type" value="Genomic_DNA"/>
</dbReference>
<dbReference type="PANTHER" id="PTHR13710">
    <property type="entry name" value="DNA HELICASE RECQ FAMILY MEMBER"/>
    <property type="match status" value="1"/>
</dbReference>
<evidence type="ECO:0000256" key="10">
    <source>
        <dbReference type="ARBA" id="ARBA00034808"/>
    </source>
</evidence>
<evidence type="ECO:0000256" key="2">
    <source>
        <dbReference type="ARBA" id="ARBA00022723"/>
    </source>
</evidence>
<sequence length="630" mass="72875">MPIKSVLKQYWGYDEFRPLQEEIIQSVLDHKDTLALLPTGGGKSICFQVPAMAMEGICIVISPLIALMKDQVENLQKRGIQAIAIVSGMGKREIDIALDNCIYGPIKFLYLSPERLLSDLVKERIKYMKVNLIAVDEAHCISQWGYDFRPPYLHIAEIREIHPNVPVLALTASATEKVQEDIITKLGFKSRNIFRKSFERINLSYSVINQENKLQKLLDVCNGVQGSGILYVRTRRDTVELAKYLNQNNIAAQYYHAGLNLEERAQKQKYWLNDQVRIMVATNAFGMGIDKPNVRFVVHYEMPESLEAYYQEAGRAGRDEKKAYAVMLYQPRDKIAFEKKYEQNFPDINYIKQVYHFLCNYLQIPFESGMEISYDFNLADFCSKFQLEVLSAISAIKFLEHDEYFILSENALLPSRLQVIVDGDDLYKFQVENAKYDGFIKSILRLYGGAFDQFIQIKEFDIAQKNGINKNLVVSYLEELDKLEIISYQKQTDLPLLTFLKPRIPISDLTIDATYYQERKKNYHQKMLSVLNFIEKDVCRSIQLLKYFDETEVRKCGICDVCLNEKRNLQQDLNEQIANQITQLLSNQKKLTLKEILIAVKKGSEKEKLDLVRLMMDAGDLKLIGDLYQL</sequence>
<dbReference type="Pfam" id="PF00271">
    <property type="entry name" value="Helicase_C"/>
    <property type="match status" value="1"/>
</dbReference>
<dbReference type="InterPro" id="IPR001650">
    <property type="entry name" value="Helicase_C-like"/>
</dbReference>
<dbReference type="CDD" id="cd17920">
    <property type="entry name" value="DEXHc_RecQ"/>
    <property type="match status" value="1"/>
</dbReference>
<dbReference type="EC" id="5.6.2.4" evidence="10"/>
<dbReference type="InterPro" id="IPR036388">
    <property type="entry name" value="WH-like_DNA-bd_sf"/>
</dbReference>
<keyword evidence="7" id="KW-0238">DNA-binding</keyword>
<comment type="similarity">
    <text evidence="1">Belongs to the helicase family. RecQ subfamily.</text>
</comment>
<dbReference type="Pfam" id="PF00270">
    <property type="entry name" value="DEAD"/>
    <property type="match status" value="1"/>
</dbReference>
<evidence type="ECO:0000313" key="15">
    <source>
        <dbReference type="EMBL" id="OAQ39918.1"/>
    </source>
</evidence>
<feature type="domain" description="Helicase C-terminal" evidence="14">
    <location>
        <begin position="213"/>
        <end position="362"/>
    </location>
</feature>